<keyword evidence="19" id="KW-0779">Telomere</keyword>
<evidence type="ECO:0000256" key="27">
    <source>
        <dbReference type="ARBA" id="ARBA00048905"/>
    </source>
</evidence>
<dbReference type="PANTHER" id="PTHR11085:SF12">
    <property type="entry name" value="NAD-DEPENDENT PROTEIN DEACYLASE SIRTUIN-6"/>
    <property type="match status" value="1"/>
</dbReference>
<keyword evidence="13" id="KW-0227">DNA damage</keyword>
<keyword evidence="18" id="KW-0694">RNA-binding</keyword>
<evidence type="ECO:0000259" key="36">
    <source>
        <dbReference type="PROSITE" id="PS50305"/>
    </source>
</evidence>
<dbReference type="Gene3D" id="2.20.28.200">
    <property type="match status" value="1"/>
</dbReference>
<evidence type="ECO:0000256" key="2">
    <source>
        <dbReference type="ARBA" id="ARBA00004240"/>
    </source>
</evidence>
<dbReference type="GO" id="GO:0016757">
    <property type="term" value="F:glycosyltransferase activity"/>
    <property type="evidence" value="ECO:0007669"/>
    <property type="project" value="UniProtKB-KW"/>
</dbReference>
<dbReference type="Pfam" id="PF02146">
    <property type="entry name" value="SIR2"/>
    <property type="match status" value="1"/>
</dbReference>
<evidence type="ECO:0000256" key="29">
    <source>
        <dbReference type="ARBA" id="ARBA00051286"/>
    </source>
</evidence>
<evidence type="ECO:0000256" key="14">
    <source>
        <dbReference type="ARBA" id="ARBA00022824"/>
    </source>
</evidence>
<dbReference type="GO" id="GO:0046872">
    <property type="term" value="F:metal ion binding"/>
    <property type="evidence" value="ECO:0007669"/>
    <property type="project" value="UniProtKB-KW"/>
</dbReference>
<dbReference type="GO" id="GO:0070403">
    <property type="term" value="F:NAD+ binding"/>
    <property type="evidence" value="ECO:0007669"/>
    <property type="project" value="InterPro"/>
</dbReference>
<evidence type="ECO:0000256" key="33">
    <source>
        <dbReference type="ARBA" id="ARBA00083163"/>
    </source>
</evidence>
<dbReference type="CTD" id="51548"/>
<keyword evidence="8" id="KW-0597">Phosphoprotein</keyword>
<dbReference type="CDD" id="cd01410">
    <property type="entry name" value="SIRT7"/>
    <property type="match status" value="1"/>
</dbReference>
<evidence type="ECO:0000256" key="30">
    <source>
        <dbReference type="ARBA" id="ARBA00066285"/>
    </source>
</evidence>
<keyword evidence="22" id="KW-0238">DNA-binding</keyword>
<feature type="region of interest" description="Disordered" evidence="35">
    <location>
        <begin position="296"/>
        <end position="328"/>
    </location>
</feature>
<accession>A0A8B7YUQ3</accession>
<evidence type="ECO:0000256" key="24">
    <source>
        <dbReference type="ARBA" id="ARBA00023315"/>
    </source>
</evidence>
<dbReference type="FunFam" id="3.40.50.1220:FF:000029">
    <property type="entry name" value="NAD-dependent protein deacetylase sirtuin-6 isoform X2"/>
    <property type="match status" value="1"/>
</dbReference>
<keyword evidence="6" id="KW-0217">Developmental protein</keyword>
<evidence type="ECO:0000256" key="13">
    <source>
        <dbReference type="ARBA" id="ARBA00022763"/>
    </source>
</evidence>
<evidence type="ECO:0000256" key="17">
    <source>
        <dbReference type="ARBA" id="ARBA00022853"/>
    </source>
</evidence>
<keyword evidence="14" id="KW-0256">Endoplasmic reticulum</keyword>
<dbReference type="SUPFAM" id="SSF52467">
    <property type="entry name" value="DHS-like NAD/FAD-binding domain"/>
    <property type="match status" value="1"/>
</dbReference>
<keyword evidence="5" id="KW-0158">Chromosome</keyword>
<evidence type="ECO:0000256" key="19">
    <source>
        <dbReference type="ARBA" id="ARBA00022895"/>
    </source>
</evidence>
<dbReference type="GO" id="GO:0003714">
    <property type="term" value="F:transcription corepressor activity"/>
    <property type="evidence" value="ECO:0007669"/>
    <property type="project" value="TreeGrafter"/>
</dbReference>
<dbReference type="GO" id="GO:0005783">
    <property type="term" value="C:endoplasmic reticulum"/>
    <property type="evidence" value="ECO:0007669"/>
    <property type="project" value="UniProtKB-SubCell"/>
</dbReference>
<reference evidence="38" key="1">
    <citation type="submission" date="2025-08" db="UniProtKB">
        <authorList>
            <consortium name="RefSeq"/>
        </authorList>
    </citation>
    <scope>IDENTIFICATION</scope>
</reference>
<evidence type="ECO:0000256" key="26">
    <source>
        <dbReference type="ARBA" id="ARBA00048378"/>
    </source>
</evidence>
<evidence type="ECO:0000256" key="28">
    <source>
        <dbReference type="ARBA" id="ARBA00050216"/>
    </source>
</evidence>
<evidence type="ECO:0000313" key="38">
    <source>
        <dbReference type="RefSeq" id="XP_022096215.1"/>
    </source>
</evidence>
<dbReference type="FunFam" id="2.20.28.200:FF:000001">
    <property type="entry name" value="NAD-dependent protein deacetylase sirtuin-6"/>
    <property type="match status" value="1"/>
</dbReference>
<evidence type="ECO:0000256" key="9">
    <source>
        <dbReference type="ARBA" id="ARBA00022676"/>
    </source>
</evidence>
<dbReference type="GO" id="GO:0003677">
    <property type="term" value="F:DNA binding"/>
    <property type="evidence" value="ECO:0007669"/>
    <property type="project" value="UniProtKB-KW"/>
</dbReference>
<keyword evidence="16" id="KW-0832">Ubl conjugation</keyword>
<evidence type="ECO:0000256" key="31">
    <source>
        <dbReference type="ARBA" id="ARBA00071352"/>
    </source>
</evidence>
<evidence type="ECO:0000256" key="21">
    <source>
        <dbReference type="ARBA" id="ARBA00023027"/>
    </source>
</evidence>
<evidence type="ECO:0000256" key="11">
    <source>
        <dbReference type="ARBA" id="ARBA00022695"/>
    </source>
</evidence>
<protein>
    <recommendedName>
        <fullName evidence="31">NAD-dependent protein deacylase sirtuin-6</fullName>
        <ecNumber evidence="4">2.3.1.286</ecNumber>
    </recommendedName>
    <alternativeName>
        <fullName evidence="33">NAD-dependent protein deacetylase sirtuin-6</fullName>
    </alternativeName>
    <alternativeName>
        <fullName evidence="32">Protein mono-ADP-ribosyltransferase sirtuin-6</fullName>
    </alternativeName>
</protein>
<sequence>MNIKGNVECQSKMVSLVSVHGAYPEQCEKFDDPDVIEEKSHQLASLLLNSKYTVVHTGAGISTSAGIPDFRGPKGVWTLEKEGRKPDVNVTFDGAVPTPTHRALIELERAGFVKYVVSQNVDGLHLRSGFPRDRLSELHGNMFVEQCDKCGKQYVRETAVPTLGLKPTGGQCTQTKPRGKCRGKLRDTILDWEDALPEDDLDRAEKQSRQADLALCLGTSLQIVPSGNLPLLTKKAGGKIVIVNLQPTKHDKHAYLRIHGYVDKVMSKVMAHLGLTIPEYRGPCIVQTSSRTCSAEGGGAVKVTGEPEENVERTHQSVHVKEENSAYSEQISVKEERELNLGNAHQNLSNVSGNLQRGNDREICNKLLESDGDSAAEAELFRSRTAETQLLENGRHLMDSGELANGDCLKLVAISKSGYSIPVQGLQRADGRGPVKHLSPSLSALVKVVECCEDNVNTDSPVKKVKLK</sequence>
<name>A0A8B7YUQ3_ACAPL</name>
<evidence type="ECO:0000256" key="3">
    <source>
        <dbReference type="ARBA" id="ARBA00004574"/>
    </source>
</evidence>
<keyword evidence="10" id="KW-0808">Transferase</keyword>
<evidence type="ECO:0000256" key="16">
    <source>
        <dbReference type="ARBA" id="ARBA00022843"/>
    </source>
</evidence>
<evidence type="ECO:0000256" key="22">
    <source>
        <dbReference type="ARBA" id="ARBA00023125"/>
    </source>
</evidence>
<proteinExistence type="inferred from homology"/>
<keyword evidence="37" id="KW-1185">Reference proteome</keyword>
<comment type="catalytic activity">
    <reaction evidence="27">
        <text>N(6)-tetradecanoyl-L-lysyl-[protein] + NAD(+) + H2O = 2''-O-tetradecanoyl-ADP-D-ribose + nicotinamide + L-lysyl-[protein]</text>
        <dbReference type="Rhea" id="RHEA:70567"/>
        <dbReference type="Rhea" id="RHEA-COMP:9752"/>
        <dbReference type="Rhea" id="RHEA-COMP:15437"/>
        <dbReference type="ChEBI" id="CHEBI:15377"/>
        <dbReference type="ChEBI" id="CHEBI:17154"/>
        <dbReference type="ChEBI" id="CHEBI:29969"/>
        <dbReference type="ChEBI" id="CHEBI:57540"/>
        <dbReference type="ChEBI" id="CHEBI:141129"/>
        <dbReference type="ChEBI" id="CHEBI:189674"/>
    </reaction>
    <physiologicalReaction direction="left-to-right" evidence="27">
        <dbReference type="Rhea" id="RHEA:70568"/>
    </physiologicalReaction>
</comment>
<dbReference type="GO" id="GO:0000122">
    <property type="term" value="P:negative regulation of transcription by RNA polymerase II"/>
    <property type="evidence" value="ECO:0007669"/>
    <property type="project" value="TreeGrafter"/>
</dbReference>
<comment type="catalytic activity">
    <reaction evidence="28">
        <text>L-arginyl-[protein] + NAD(+) = N(omega)-(ADP-D-ribosyl)-L-arginyl-[protein] + nicotinamide + H(+)</text>
        <dbReference type="Rhea" id="RHEA:19149"/>
        <dbReference type="Rhea" id="RHEA-COMP:10532"/>
        <dbReference type="Rhea" id="RHEA-COMP:15087"/>
        <dbReference type="ChEBI" id="CHEBI:15378"/>
        <dbReference type="ChEBI" id="CHEBI:17154"/>
        <dbReference type="ChEBI" id="CHEBI:29965"/>
        <dbReference type="ChEBI" id="CHEBI:57540"/>
        <dbReference type="ChEBI" id="CHEBI:142554"/>
    </reaction>
    <physiologicalReaction direction="left-to-right" evidence="28">
        <dbReference type="Rhea" id="RHEA:19150"/>
    </physiologicalReaction>
</comment>
<keyword evidence="20" id="KW-0007">Acetylation</keyword>
<evidence type="ECO:0000256" key="20">
    <source>
        <dbReference type="ARBA" id="ARBA00022990"/>
    </source>
</evidence>
<keyword evidence="15 34" id="KW-0862">Zinc</keyword>
<organism evidence="37 38">
    <name type="scientific">Acanthaster planci</name>
    <name type="common">Crown-of-thorns starfish</name>
    <dbReference type="NCBI Taxonomy" id="133434"/>
    <lineage>
        <taxon>Eukaryota</taxon>
        <taxon>Metazoa</taxon>
        <taxon>Echinodermata</taxon>
        <taxon>Eleutherozoa</taxon>
        <taxon>Asterozoa</taxon>
        <taxon>Asteroidea</taxon>
        <taxon>Valvatacea</taxon>
        <taxon>Valvatida</taxon>
        <taxon>Acanthasteridae</taxon>
        <taxon>Acanthaster</taxon>
    </lineage>
</organism>
<evidence type="ECO:0000256" key="23">
    <source>
        <dbReference type="ARBA" id="ARBA00023242"/>
    </source>
</evidence>
<feature type="domain" description="Deacetylase sirtuin-type" evidence="36">
    <location>
        <begin position="33"/>
        <end position="276"/>
    </location>
</feature>
<evidence type="ECO:0000256" key="5">
    <source>
        <dbReference type="ARBA" id="ARBA00022454"/>
    </source>
</evidence>
<keyword evidence="7" id="KW-1017">Isopeptide bond</keyword>
<dbReference type="GO" id="GO:0003723">
    <property type="term" value="F:RNA binding"/>
    <property type="evidence" value="ECO:0007669"/>
    <property type="project" value="UniProtKB-KW"/>
</dbReference>
<comment type="subcellular location">
    <subcellularLocation>
        <location evidence="3">Chromosome</location>
        <location evidence="3">Telomere</location>
    </subcellularLocation>
    <subcellularLocation>
        <location evidence="2">Endoplasmic reticulum</location>
    </subcellularLocation>
    <subcellularLocation>
        <location evidence="1">Nucleus</location>
    </subcellularLocation>
</comment>
<dbReference type="Proteomes" id="UP000694845">
    <property type="component" value="Unplaced"/>
</dbReference>
<comment type="similarity">
    <text evidence="25">Belongs to the sirtuin family. Class IV subfamily.</text>
</comment>
<evidence type="ECO:0000256" key="35">
    <source>
        <dbReference type="SAM" id="MobiDB-lite"/>
    </source>
</evidence>
<dbReference type="Gene3D" id="3.40.50.1220">
    <property type="entry name" value="TPP-binding domain"/>
    <property type="match status" value="1"/>
</dbReference>
<keyword evidence="21" id="KW-0520">NAD</keyword>
<feature type="active site" description="Proton acceptor" evidence="34">
    <location>
        <position position="139"/>
    </location>
</feature>
<keyword evidence="9" id="KW-0328">Glycosyltransferase</keyword>
<dbReference type="RefSeq" id="XP_022096215.1">
    <property type="nucleotide sequence ID" value="XM_022240523.1"/>
</dbReference>
<comment type="catalytic activity">
    <reaction evidence="26">
        <text>N(6)-hexadecanoyl-L-lysyl-[protein] + NAD(+) + H2O = 2''-O-hexadecanoyl-ADP-D-ribose + nicotinamide + L-lysyl-[protein]</text>
        <dbReference type="Rhea" id="RHEA:70563"/>
        <dbReference type="Rhea" id="RHEA-COMP:9752"/>
        <dbReference type="Rhea" id="RHEA-COMP:14175"/>
        <dbReference type="ChEBI" id="CHEBI:15377"/>
        <dbReference type="ChEBI" id="CHEBI:17154"/>
        <dbReference type="ChEBI" id="CHEBI:29969"/>
        <dbReference type="ChEBI" id="CHEBI:57540"/>
        <dbReference type="ChEBI" id="CHEBI:138936"/>
        <dbReference type="ChEBI" id="CHEBI:189673"/>
    </reaction>
    <physiologicalReaction direction="left-to-right" evidence="26">
        <dbReference type="Rhea" id="RHEA:70564"/>
    </physiologicalReaction>
</comment>
<dbReference type="GeneID" id="110982236"/>
<evidence type="ECO:0000256" key="8">
    <source>
        <dbReference type="ARBA" id="ARBA00022553"/>
    </source>
</evidence>
<comment type="catalytic activity">
    <reaction evidence="29">
        <text>L-lysyl-[protein] + NAD(+) = N(6)-(ADP-D-ribosyl)-L-lysyl-[protein] + nicotinamide + H(+)</text>
        <dbReference type="Rhea" id="RHEA:58220"/>
        <dbReference type="Rhea" id="RHEA-COMP:9752"/>
        <dbReference type="Rhea" id="RHEA-COMP:15088"/>
        <dbReference type="ChEBI" id="CHEBI:15378"/>
        <dbReference type="ChEBI" id="CHEBI:17154"/>
        <dbReference type="ChEBI" id="CHEBI:29969"/>
        <dbReference type="ChEBI" id="CHEBI:57540"/>
        <dbReference type="ChEBI" id="CHEBI:142515"/>
    </reaction>
    <physiologicalReaction direction="left-to-right" evidence="29">
        <dbReference type="Rhea" id="RHEA:58221"/>
    </physiologicalReaction>
</comment>
<dbReference type="PANTHER" id="PTHR11085">
    <property type="entry name" value="NAD-DEPENDENT PROTEIN DEACYLASE SIRTUIN-5, MITOCHONDRIAL-RELATED"/>
    <property type="match status" value="1"/>
</dbReference>
<dbReference type="PROSITE" id="PS50305">
    <property type="entry name" value="SIRTUIN"/>
    <property type="match status" value="1"/>
</dbReference>
<dbReference type="GO" id="GO:0046969">
    <property type="term" value="F:histone H3K9 deacetylase activity, NAD-dependent"/>
    <property type="evidence" value="ECO:0007669"/>
    <property type="project" value="TreeGrafter"/>
</dbReference>
<gene>
    <name evidence="38" type="primary">LOC110982236</name>
</gene>
<dbReference type="KEGG" id="aplc:110982236"/>
<keyword evidence="23" id="KW-0539">Nucleus</keyword>
<evidence type="ECO:0000256" key="32">
    <source>
        <dbReference type="ARBA" id="ARBA00076455"/>
    </source>
</evidence>
<feature type="binding site" evidence="34">
    <location>
        <position position="181"/>
    </location>
    <ligand>
        <name>Zn(2+)</name>
        <dbReference type="ChEBI" id="CHEBI:29105"/>
    </ligand>
</feature>
<feature type="binding site" evidence="34">
    <location>
        <position position="172"/>
    </location>
    <ligand>
        <name>Zn(2+)</name>
        <dbReference type="ChEBI" id="CHEBI:29105"/>
    </ligand>
</feature>
<feature type="binding site" evidence="34">
    <location>
        <position position="150"/>
    </location>
    <ligand>
        <name>Zn(2+)</name>
        <dbReference type="ChEBI" id="CHEBI:29105"/>
    </ligand>
</feature>
<dbReference type="InterPro" id="IPR003000">
    <property type="entry name" value="Sirtuin"/>
</dbReference>
<evidence type="ECO:0000256" key="10">
    <source>
        <dbReference type="ARBA" id="ARBA00022679"/>
    </source>
</evidence>
<dbReference type="GO" id="GO:0005634">
    <property type="term" value="C:nucleus"/>
    <property type="evidence" value="ECO:0007669"/>
    <property type="project" value="UniProtKB-SubCell"/>
</dbReference>
<dbReference type="AlphaFoldDB" id="A0A8B7YUQ3"/>
<dbReference type="FunFam" id="3.40.50.1220:FF:000038">
    <property type="entry name" value="NAD-dependent protein deacetylase sirtuin-6 isoform X2"/>
    <property type="match status" value="1"/>
</dbReference>
<feature type="compositionally biased region" description="Basic and acidic residues" evidence="35">
    <location>
        <begin position="310"/>
        <end position="324"/>
    </location>
</feature>
<evidence type="ECO:0000256" key="12">
    <source>
        <dbReference type="ARBA" id="ARBA00022723"/>
    </source>
</evidence>
<keyword evidence="17" id="KW-0156">Chromatin regulator</keyword>
<dbReference type="InterPro" id="IPR026590">
    <property type="entry name" value="Ssirtuin_cat_dom"/>
</dbReference>
<evidence type="ECO:0000256" key="34">
    <source>
        <dbReference type="PROSITE-ProRule" id="PRU00236"/>
    </source>
</evidence>
<evidence type="ECO:0000256" key="7">
    <source>
        <dbReference type="ARBA" id="ARBA00022499"/>
    </source>
</evidence>
<dbReference type="InterPro" id="IPR029035">
    <property type="entry name" value="DHS-like_NAD/FAD-binding_dom"/>
</dbReference>
<keyword evidence="12 34" id="KW-0479">Metal-binding</keyword>
<dbReference type="GO" id="GO:0140765">
    <property type="term" value="F:histone H3K56 deacetylase activity, NAD-dependent"/>
    <property type="evidence" value="ECO:0007669"/>
    <property type="project" value="UniProtKB-ARBA"/>
</dbReference>
<evidence type="ECO:0000256" key="6">
    <source>
        <dbReference type="ARBA" id="ARBA00022473"/>
    </source>
</evidence>
<dbReference type="GO" id="GO:0000781">
    <property type="term" value="C:chromosome, telomeric region"/>
    <property type="evidence" value="ECO:0007669"/>
    <property type="project" value="UniProtKB-SubCell"/>
</dbReference>
<keyword evidence="11" id="KW-0548">Nucleotidyltransferase</keyword>
<keyword evidence="24" id="KW-0012">Acyltransferase</keyword>
<evidence type="ECO:0000256" key="18">
    <source>
        <dbReference type="ARBA" id="ARBA00022884"/>
    </source>
</evidence>
<dbReference type="EC" id="2.3.1.286" evidence="4"/>
<comment type="subunit">
    <text evidence="30">Homodimer; binds to nucleosomes and DNA ends as a homodimer. Interacts with RELA; interferes with RELA binding to target DNA. Interacts with SMARCA5; promoting recruitment of SMARCA5/SNF2H to double-strand breaks (DSBs) sites. Interacts with the mTORC2 complex; preventing the ability of SIRT6 to deacetylate FOXO1. Interacts with the CLOCK-BMAL1 complex; recruited by the CLOCK-BMAL1 complex to regulate expression of clock-controlled genes. Interacts with CSNK2A2; preventing CSNK2A2 localization to the nucleus.</text>
</comment>
<evidence type="ECO:0000256" key="1">
    <source>
        <dbReference type="ARBA" id="ARBA00004123"/>
    </source>
</evidence>
<evidence type="ECO:0000256" key="4">
    <source>
        <dbReference type="ARBA" id="ARBA00012928"/>
    </source>
</evidence>
<dbReference type="GO" id="GO:0016779">
    <property type="term" value="F:nucleotidyltransferase activity"/>
    <property type="evidence" value="ECO:0007669"/>
    <property type="project" value="UniProtKB-KW"/>
</dbReference>
<dbReference type="InterPro" id="IPR050134">
    <property type="entry name" value="NAD-dep_sirtuin_deacylases"/>
</dbReference>
<dbReference type="OrthoDB" id="2919105at2759"/>
<evidence type="ECO:0000256" key="25">
    <source>
        <dbReference type="ARBA" id="ARBA00038170"/>
    </source>
</evidence>
<feature type="binding site" evidence="34">
    <location>
        <position position="147"/>
    </location>
    <ligand>
        <name>Zn(2+)</name>
        <dbReference type="ChEBI" id="CHEBI:29105"/>
    </ligand>
</feature>
<evidence type="ECO:0000256" key="15">
    <source>
        <dbReference type="ARBA" id="ARBA00022833"/>
    </source>
</evidence>
<dbReference type="GO" id="GO:0006974">
    <property type="term" value="P:DNA damage response"/>
    <property type="evidence" value="ECO:0007669"/>
    <property type="project" value="UniProtKB-KW"/>
</dbReference>
<evidence type="ECO:0000313" key="37">
    <source>
        <dbReference type="Proteomes" id="UP000694845"/>
    </source>
</evidence>